<keyword evidence="3" id="KW-1185">Reference proteome</keyword>
<evidence type="ECO:0000313" key="3">
    <source>
        <dbReference type="Proteomes" id="UP001465153"/>
    </source>
</evidence>
<evidence type="ECO:0000313" key="2">
    <source>
        <dbReference type="EMBL" id="GAA6170228.1"/>
    </source>
</evidence>
<name>A0ABQ0AFB9_9GAMM</name>
<accession>A0ABQ0AFB9</accession>
<dbReference type="EMBL" id="BAABWN010000021">
    <property type="protein sequence ID" value="GAA6170228.1"/>
    <property type="molecule type" value="Genomic_DNA"/>
</dbReference>
<dbReference type="RefSeq" id="WP_233089619.1">
    <property type="nucleotide sequence ID" value="NZ_BAABWN010000021.1"/>
</dbReference>
<comment type="caution">
    <text evidence="2">The sequence shown here is derived from an EMBL/GenBank/DDBJ whole genome shotgun (WGS) entry which is preliminary data.</text>
</comment>
<dbReference type="Proteomes" id="UP001465153">
    <property type="component" value="Unassembled WGS sequence"/>
</dbReference>
<reference evidence="2 3" key="1">
    <citation type="submission" date="2024-04" db="EMBL/GenBank/DDBJ databases">
        <title>Draft genome sequence of Sessilibacter corallicola NBRC 116591.</title>
        <authorList>
            <person name="Miyakawa T."/>
            <person name="Kusuya Y."/>
            <person name="Miura T."/>
        </authorList>
    </citation>
    <scope>NUCLEOTIDE SEQUENCE [LARGE SCALE GENOMIC DNA]</scope>
    <source>
        <strain evidence="2 3">KU-00831-HH</strain>
    </source>
</reference>
<sequence>MKPIKLLVLSACLSTVLTGCIFVNGHSDRHHDSSYSHQIRTNNEKIGLLDIGATRQEVIDSLGKPDISEASQKSDSDFYVLYYRTQKKHSDKESVKSVSTPLVFQNDRLIGWGHELVEKIGL</sequence>
<gene>
    <name evidence="2" type="ORF">NBRC116591_40420</name>
</gene>
<evidence type="ECO:0000256" key="1">
    <source>
        <dbReference type="ARBA" id="ARBA00022729"/>
    </source>
</evidence>
<dbReference type="Gene3D" id="3.30.1450.10">
    <property type="match status" value="1"/>
</dbReference>
<dbReference type="InterPro" id="IPR037873">
    <property type="entry name" value="BamE-like"/>
</dbReference>
<evidence type="ECO:0008006" key="4">
    <source>
        <dbReference type="Google" id="ProtNLM"/>
    </source>
</evidence>
<organism evidence="2 3">
    <name type="scientific">Sessilibacter corallicola</name>
    <dbReference type="NCBI Taxonomy" id="2904075"/>
    <lineage>
        <taxon>Bacteria</taxon>
        <taxon>Pseudomonadati</taxon>
        <taxon>Pseudomonadota</taxon>
        <taxon>Gammaproteobacteria</taxon>
        <taxon>Cellvibrionales</taxon>
        <taxon>Cellvibrionaceae</taxon>
        <taxon>Sessilibacter</taxon>
    </lineage>
</organism>
<keyword evidence="1" id="KW-0732">Signal</keyword>
<dbReference type="PROSITE" id="PS51257">
    <property type="entry name" value="PROKAR_LIPOPROTEIN"/>
    <property type="match status" value="1"/>
</dbReference>
<dbReference type="InterPro" id="IPR021534">
    <property type="entry name" value="DUF3192"/>
</dbReference>
<dbReference type="Pfam" id="PF11399">
    <property type="entry name" value="DUF3192"/>
    <property type="match status" value="1"/>
</dbReference>
<protein>
    <recommendedName>
        <fullName evidence="4">DUF3192 domain-containing protein</fullName>
    </recommendedName>
</protein>
<proteinExistence type="predicted"/>